<comment type="similarity">
    <text evidence="1">Belongs to the FAM161 family.</text>
</comment>
<protein>
    <submittedName>
        <fullName evidence="4">Uncharacterized protein</fullName>
    </submittedName>
</protein>
<feature type="compositionally biased region" description="Basic and acidic residues" evidence="3">
    <location>
        <begin position="1302"/>
        <end position="1314"/>
    </location>
</feature>
<feature type="compositionally biased region" description="Low complexity" evidence="3">
    <location>
        <begin position="675"/>
        <end position="684"/>
    </location>
</feature>
<feature type="compositionally biased region" description="Pro residues" evidence="3">
    <location>
        <begin position="419"/>
        <end position="433"/>
    </location>
</feature>
<dbReference type="PANTHER" id="PTHR21501:SF1">
    <property type="entry name" value="PROTEIN FAM-161"/>
    <property type="match status" value="1"/>
</dbReference>
<feature type="compositionally biased region" description="Polar residues" evidence="3">
    <location>
        <begin position="445"/>
        <end position="454"/>
    </location>
</feature>
<dbReference type="Proteomes" id="UP001165080">
    <property type="component" value="Unassembled WGS sequence"/>
</dbReference>
<feature type="compositionally biased region" description="Low complexity" evidence="3">
    <location>
        <begin position="312"/>
        <end position="362"/>
    </location>
</feature>
<feature type="compositionally biased region" description="Basic and acidic residues" evidence="3">
    <location>
        <begin position="866"/>
        <end position="888"/>
    </location>
</feature>
<name>A0A9W6F3V7_9CHLO</name>
<feature type="region of interest" description="Disordered" evidence="3">
    <location>
        <begin position="865"/>
        <end position="888"/>
    </location>
</feature>
<evidence type="ECO:0000313" key="5">
    <source>
        <dbReference type="Proteomes" id="UP001165080"/>
    </source>
</evidence>
<dbReference type="EMBL" id="BRXU01000011">
    <property type="protein sequence ID" value="GLC54736.1"/>
    <property type="molecule type" value="Genomic_DNA"/>
</dbReference>
<feature type="compositionally biased region" description="Low complexity" evidence="3">
    <location>
        <begin position="271"/>
        <end position="280"/>
    </location>
</feature>
<dbReference type="InterPro" id="IPR051655">
    <property type="entry name" value="FAM161"/>
</dbReference>
<feature type="compositionally biased region" description="Low complexity" evidence="3">
    <location>
        <begin position="215"/>
        <end position="241"/>
    </location>
</feature>
<feature type="compositionally biased region" description="Pro residues" evidence="3">
    <location>
        <begin position="102"/>
        <end position="112"/>
    </location>
</feature>
<feature type="compositionally biased region" description="Low complexity" evidence="3">
    <location>
        <begin position="1280"/>
        <end position="1295"/>
    </location>
</feature>
<feature type="region of interest" description="Disordered" evidence="3">
    <location>
        <begin position="603"/>
        <end position="794"/>
    </location>
</feature>
<feature type="region of interest" description="Disordered" evidence="3">
    <location>
        <begin position="900"/>
        <end position="932"/>
    </location>
</feature>
<feature type="compositionally biased region" description="Gly residues" evidence="3">
    <location>
        <begin position="714"/>
        <end position="730"/>
    </location>
</feature>
<feature type="region of interest" description="Disordered" evidence="3">
    <location>
        <begin position="1280"/>
        <end position="1314"/>
    </location>
</feature>
<evidence type="ECO:0000256" key="3">
    <source>
        <dbReference type="SAM" id="MobiDB-lite"/>
    </source>
</evidence>
<gene>
    <name evidence="4" type="primary">PLEST006847</name>
    <name evidence="4" type="ORF">PLESTB_000900700</name>
</gene>
<feature type="region of interest" description="Disordered" evidence="3">
    <location>
        <begin position="1366"/>
        <end position="1395"/>
    </location>
</feature>
<sequence length="1454" mass="156416">MYGRRNPVLRHFGADELATQGTLQSIDERRTRGEFVGPAETIIGRPTPEFDDYFEFDRPIPSGLAPRARDLLVEDASSPLQGRRTGAGPHSHGSASPGAYSPVPPSPAPSPPLGSYNSSPSVGYQAGGADSGGSGSGAGSPQYPYAPSAENSQHQHPYGGYAYGRRSGGGNDSGSSPARSSVDRGTTPPRRSYDQGPTIQQPPFRSGVPVSGPVRRPGTAEAAAGGRRRTASSSREASRSPSPSPQPSSDPATSEHRPSASDITSPGGDGAAAAAAGAAATPRRGLGAKISGRPAGSALTPPSPRGGGAGVRPGRSASTGVSPSPRGPSGSRATGGTWGAAGRTSGTAGAGRRAPAWAPASGIANMRLEDEDEATRVALMLNDPGVRRDAMPPLPSPRGAREGATADQQQQQQSEGAPPLSPRPSPSPGPPQPSEGFSLSPGYGSRTNRASDVSEQFYDQYRLRKHREQQGVPDFRFSQPRSQGAHVPLSQRYFSFDEAHPALAEQHYIRSPAQERALQTERRKLQEEKMRATRAEARSRLTSPRPVPSAGQLAADVDRLARVRDAGRSRLRELEREGETLRHQTRQVQQRALDAIARSNLMTATASRSASPGPSPSPRPLRSRSRSPPGYYSASASPSGFYSHRDLGGSFGPSGGSSYLGPSPAPSHSPGRFRPASASASPSSVYHRPASPGGGSVGAASYHDSPPMQQQSYVGGGGGYYSGGGGGGGVQQRPLSAPPASQGGFGAHGSDEAREVLEMINSVERLPQHEQTPIGDARGGRRGNGNGSGGDADADFLQRARSVASSRADMGLLGPDEQRIAMGAYDRSRYEEYQRQVDLEMQRRAVEDGYNSDLERDQAADLLVQDSEKVAEEEEARRRAEEAEREQRDAWMDEYRKRLGPQDGYLPQRSHSARDVVGGASSAPHSPAGQRSVLSDAEQGLLGEHFVPLVSPELTLSPGGGYASEGPDGDHPHRRTRRRLFFKSTVTEPFHFEEREKARPKTIAKVKLEQDLALRRAEEEAARKQRFRARPLPPAVVEPRYERMMLEAEAKRQLTHHQRLEELASMMEQPFSFYYRDQERREEREALARAAKDPNRFQATFRAREVPQGTKEERFRVMMIEIEARREATRRRVEDARQAAKERAAQEAAQRREAADRAYRERLRPVDPALHPHPSKPLGALPDFNSLHRQFEVHMARTRANIRKRVTVPQEFTLNGSTLEEQAARARKAQERRQRIILDMQLDSELLPETRWPHKSPRGKVRRTPPPPYLVEWMSQPPATRAASAKRTSTAVAAAGGAYQTRAEREEVERRASEKLRKEALRRADRLLKAAQARRQQEAAAAAGAGGGGGGGGGEFGLASDVAATAAGGADPSSDVSAVGRGAAQRRRAAVSGRHDNPEVYVEARHAQVEKHVRVVVEEALLDQGIEAYRYVEGIGGDKKKHGGGRGGGARAGA</sequence>
<dbReference type="GO" id="GO:0044782">
    <property type="term" value="P:cilium organization"/>
    <property type="evidence" value="ECO:0007669"/>
    <property type="project" value="TreeGrafter"/>
</dbReference>
<feature type="compositionally biased region" description="Low complexity" evidence="3">
    <location>
        <begin position="626"/>
        <end position="642"/>
    </location>
</feature>
<organism evidence="4 5">
    <name type="scientific">Pleodorina starrii</name>
    <dbReference type="NCBI Taxonomy" id="330485"/>
    <lineage>
        <taxon>Eukaryota</taxon>
        <taxon>Viridiplantae</taxon>
        <taxon>Chlorophyta</taxon>
        <taxon>core chlorophytes</taxon>
        <taxon>Chlorophyceae</taxon>
        <taxon>CS clade</taxon>
        <taxon>Chlamydomonadales</taxon>
        <taxon>Volvocaceae</taxon>
        <taxon>Pleodorina</taxon>
    </lineage>
</organism>
<dbReference type="Pfam" id="PF10595">
    <property type="entry name" value="FAM161A_B"/>
    <property type="match status" value="1"/>
</dbReference>
<dbReference type="GO" id="GO:0005856">
    <property type="term" value="C:cytoskeleton"/>
    <property type="evidence" value="ECO:0007669"/>
    <property type="project" value="UniProtKB-ARBA"/>
</dbReference>
<accession>A0A9W6F3V7</accession>
<feature type="compositionally biased region" description="Low complexity" evidence="3">
    <location>
        <begin position="1366"/>
        <end position="1383"/>
    </location>
</feature>
<dbReference type="GO" id="GO:0005929">
    <property type="term" value="C:cilium"/>
    <property type="evidence" value="ECO:0007669"/>
    <property type="project" value="TreeGrafter"/>
</dbReference>
<evidence type="ECO:0000313" key="4">
    <source>
        <dbReference type="EMBL" id="GLC54736.1"/>
    </source>
</evidence>
<proteinExistence type="inferred from homology"/>
<evidence type="ECO:0000256" key="1">
    <source>
        <dbReference type="ARBA" id="ARBA00006663"/>
    </source>
</evidence>
<keyword evidence="5" id="KW-1185">Reference proteome</keyword>
<keyword evidence="2" id="KW-0175">Coiled coil</keyword>
<evidence type="ECO:0000256" key="2">
    <source>
        <dbReference type="ARBA" id="ARBA00023054"/>
    </source>
</evidence>
<comment type="caution">
    <text evidence="4">The sequence shown here is derived from an EMBL/GenBank/DDBJ whole genome shotgun (WGS) entry which is preliminary data.</text>
</comment>
<reference evidence="4 5" key="1">
    <citation type="journal article" date="2023" name="Commun. Biol.">
        <title>Reorganization of the ancestral sex-determining regions during the evolution of trioecy in Pleodorina starrii.</title>
        <authorList>
            <person name="Takahashi K."/>
            <person name="Suzuki S."/>
            <person name="Kawai-Toyooka H."/>
            <person name="Yamamoto K."/>
            <person name="Hamaji T."/>
            <person name="Ootsuki R."/>
            <person name="Yamaguchi H."/>
            <person name="Kawachi M."/>
            <person name="Higashiyama T."/>
            <person name="Nozaki H."/>
        </authorList>
    </citation>
    <scope>NUCLEOTIDE SEQUENCE [LARGE SCALE GENOMIC DNA]</scope>
    <source>
        <strain evidence="4 5">NIES-4479</strain>
    </source>
</reference>
<feature type="region of interest" description="Disordered" evidence="3">
    <location>
        <begin position="1133"/>
        <end position="1157"/>
    </location>
</feature>
<feature type="compositionally biased region" description="Basic and acidic residues" evidence="3">
    <location>
        <begin position="520"/>
        <end position="539"/>
    </location>
</feature>
<feature type="region of interest" description="Disordered" evidence="3">
    <location>
        <begin position="520"/>
        <end position="558"/>
    </location>
</feature>
<dbReference type="InterPro" id="IPR019579">
    <property type="entry name" value="FAM161A/B"/>
</dbReference>
<feature type="compositionally biased region" description="Gly residues" evidence="3">
    <location>
        <begin position="125"/>
        <end position="138"/>
    </location>
</feature>
<feature type="region of interest" description="Disordered" evidence="3">
    <location>
        <begin position="41"/>
        <end position="484"/>
    </location>
</feature>
<dbReference type="PANTHER" id="PTHR21501">
    <property type="entry name" value="PROTEIN FAM-161"/>
    <property type="match status" value="1"/>
</dbReference>